<dbReference type="SUPFAM" id="SSF56112">
    <property type="entry name" value="Protein kinase-like (PK-like)"/>
    <property type="match status" value="1"/>
</dbReference>
<name>A0A319EJU5_ASPSB</name>
<reference evidence="2 3" key="1">
    <citation type="submission" date="2018-02" db="EMBL/GenBank/DDBJ databases">
        <title>The genomes of Aspergillus section Nigri reveals drivers in fungal speciation.</title>
        <authorList>
            <consortium name="DOE Joint Genome Institute"/>
            <person name="Vesth T.C."/>
            <person name="Nybo J."/>
            <person name="Theobald S."/>
            <person name="Brandl J."/>
            <person name="Frisvad J.C."/>
            <person name="Nielsen K.F."/>
            <person name="Lyhne E.K."/>
            <person name="Kogle M.E."/>
            <person name="Kuo A."/>
            <person name="Riley R."/>
            <person name="Clum A."/>
            <person name="Nolan M."/>
            <person name="Lipzen A."/>
            <person name="Salamov A."/>
            <person name="Henrissat B."/>
            <person name="Wiebenga A."/>
            <person name="De vries R.P."/>
            <person name="Grigoriev I.V."/>
            <person name="Mortensen U.H."/>
            <person name="Andersen M.R."/>
            <person name="Baker S.E."/>
        </authorList>
    </citation>
    <scope>NUCLEOTIDE SEQUENCE [LARGE SCALE GENOMIC DNA]</scope>
    <source>
        <strain evidence="2 3">CBS 121057</strain>
    </source>
</reference>
<dbReference type="AlphaFoldDB" id="A0A319EJU5"/>
<keyword evidence="3" id="KW-1185">Reference proteome</keyword>
<dbReference type="InterPro" id="IPR002575">
    <property type="entry name" value="Aminoglycoside_PTrfase"/>
</dbReference>
<dbReference type="InterPro" id="IPR051678">
    <property type="entry name" value="AGP_Transferase"/>
</dbReference>
<gene>
    <name evidence="2" type="ORF">BO78DRAFT_340353</name>
</gene>
<protein>
    <recommendedName>
        <fullName evidence="1">Aminoglycoside phosphotransferase domain-containing protein</fullName>
    </recommendedName>
</protein>
<dbReference type="PANTHER" id="PTHR21310">
    <property type="entry name" value="AMINOGLYCOSIDE PHOSPHOTRANSFERASE-RELATED-RELATED"/>
    <property type="match status" value="1"/>
</dbReference>
<proteinExistence type="predicted"/>
<dbReference type="Gene3D" id="3.30.200.20">
    <property type="entry name" value="Phosphorylase Kinase, domain 1"/>
    <property type="match status" value="1"/>
</dbReference>
<dbReference type="Pfam" id="PF01636">
    <property type="entry name" value="APH"/>
    <property type="match status" value="1"/>
</dbReference>
<dbReference type="Gene3D" id="3.90.1200.10">
    <property type="match status" value="1"/>
</dbReference>
<accession>A0A319EJU5</accession>
<dbReference type="EMBL" id="KZ826338">
    <property type="protein sequence ID" value="PYI07915.1"/>
    <property type="molecule type" value="Genomic_DNA"/>
</dbReference>
<dbReference type="OrthoDB" id="10003767at2759"/>
<evidence type="ECO:0000259" key="1">
    <source>
        <dbReference type="Pfam" id="PF01636"/>
    </source>
</evidence>
<dbReference type="InterPro" id="IPR011009">
    <property type="entry name" value="Kinase-like_dom_sf"/>
</dbReference>
<organism evidence="2 3">
    <name type="scientific">Aspergillus sclerotiicarbonarius (strain CBS 121057 / IBT 28362)</name>
    <dbReference type="NCBI Taxonomy" id="1448318"/>
    <lineage>
        <taxon>Eukaryota</taxon>
        <taxon>Fungi</taxon>
        <taxon>Dikarya</taxon>
        <taxon>Ascomycota</taxon>
        <taxon>Pezizomycotina</taxon>
        <taxon>Eurotiomycetes</taxon>
        <taxon>Eurotiomycetidae</taxon>
        <taxon>Eurotiales</taxon>
        <taxon>Aspergillaceae</taxon>
        <taxon>Aspergillus</taxon>
        <taxon>Aspergillus subgen. Circumdati</taxon>
    </lineage>
</organism>
<dbReference type="PANTHER" id="PTHR21310:SF37">
    <property type="entry name" value="AMINOGLYCOSIDE PHOSPHOTRANSFERASE DOMAIN-CONTAINING PROTEIN"/>
    <property type="match status" value="1"/>
</dbReference>
<dbReference type="STRING" id="1448318.A0A319EJU5"/>
<feature type="domain" description="Aminoglycoside phosphotransferase" evidence="1">
    <location>
        <begin position="102"/>
        <end position="295"/>
    </location>
</feature>
<dbReference type="VEuPathDB" id="FungiDB:BO78DRAFT_340353"/>
<sequence length="406" mass="46066">MSIELSNDRFSGYRWTPVSKIKGTLGPRVEKFLEITNWDALTRRASKERNGMECKLLPDIGAGWNHLIRILEFVDQVQWVARLQMPHKFSDDHEPTMRWGKVEREYMTIRLVQEKSRLPVPKVYVCEDDPQSSVGVPFMFMECLKGNAGIDLCWDIPPEHKLKIYTALAEAQVELFRIGLPKIGMIIGRNEDGSYQLGPIPGIGGPFDTATEYFKAWSATAEYCLSLEEARQNAGADAEELLSSASKFRTLINDHAEWLSVNNTGPFPLRHGDFGHNNVVFDDEYNMVGVIDWESTSAVPCVRSAEFPLCLSMTPPAIGPPCFYDENGYPKDADLRERLADREHYIEIVKQIEEERGLTEGYTLSSALQDSRREHISYAMGMYRQGFLGFYSKLLEGVGSDEDSRL</sequence>
<evidence type="ECO:0000313" key="2">
    <source>
        <dbReference type="EMBL" id="PYI07915.1"/>
    </source>
</evidence>
<evidence type="ECO:0000313" key="3">
    <source>
        <dbReference type="Proteomes" id="UP000248423"/>
    </source>
</evidence>
<dbReference type="Proteomes" id="UP000248423">
    <property type="component" value="Unassembled WGS sequence"/>
</dbReference>